<keyword evidence="1" id="KW-1017">Isopeptide bond</keyword>
<dbReference type="EMBL" id="RCHU01000111">
    <property type="protein sequence ID" value="TKS14812.1"/>
    <property type="molecule type" value="Genomic_DNA"/>
</dbReference>
<dbReference type="STRING" id="43335.A0A4U5QUL6"/>
<dbReference type="SUPFAM" id="SSF54236">
    <property type="entry name" value="Ubiquitin-like"/>
    <property type="match status" value="3"/>
</dbReference>
<proteinExistence type="predicted"/>
<dbReference type="InterPro" id="IPR019956">
    <property type="entry name" value="Ubiquitin_dom"/>
</dbReference>
<dbReference type="InterPro" id="IPR000626">
    <property type="entry name" value="Ubiquitin-like_dom"/>
</dbReference>
<protein>
    <recommendedName>
        <fullName evidence="2">Ubiquitin-like domain-containing protein</fullName>
    </recommendedName>
</protein>
<dbReference type="PANTHER" id="PTHR10666">
    <property type="entry name" value="UBIQUITIN"/>
    <property type="match status" value="1"/>
</dbReference>
<feature type="domain" description="Ubiquitin-like" evidence="2">
    <location>
        <begin position="354"/>
        <end position="379"/>
    </location>
</feature>
<dbReference type="InterPro" id="IPR011989">
    <property type="entry name" value="ARM-like"/>
</dbReference>
<dbReference type="GO" id="GO:0003729">
    <property type="term" value="F:mRNA binding"/>
    <property type="evidence" value="ECO:0007669"/>
    <property type="project" value="UniProtKB-ARBA"/>
</dbReference>
<evidence type="ECO:0000313" key="3">
    <source>
        <dbReference type="EMBL" id="TKS14812.1"/>
    </source>
</evidence>
<dbReference type="Pfam" id="PF00240">
    <property type="entry name" value="ubiquitin"/>
    <property type="match status" value="1"/>
</dbReference>
<dbReference type="PRINTS" id="PR00348">
    <property type="entry name" value="UBIQUITIN"/>
</dbReference>
<dbReference type="Gene3D" id="1.25.10.10">
    <property type="entry name" value="Leucine-rich Repeat Variant"/>
    <property type="match status" value="1"/>
</dbReference>
<dbReference type="InterPro" id="IPR050158">
    <property type="entry name" value="Ubiquitin_ubiquitin-like"/>
</dbReference>
<evidence type="ECO:0000259" key="2">
    <source>
        <dbReference type="PROSITE" id="PS50053"/>
    </source>
</evidence>
<dbReference type="FunFam" id="3.10.20.90:FF:000160">
    <property type="entry name" value="Polyubiquitin-C"/>
    <property type="match status" value="1"/>
</dbReference>
<dbReference type="Gene3D" id="3.10.20.90">
    <property type="entry name" value="Phosphatidylinositol 3-kinase Catalytic Subunit, Chain A, domain 1"/>
    <property type="match status" value="4"/>
</dbReference>
<dbReference type="AlphaFoldDB" id="A0A4U5QUL6"/>
<dbReference type="InterPro" id="IPR029071">
    <property type="entry name" value="Ubiquitin-like_domsf"/>
</dbReference>
<name>A0A4U5QUL6_POPAL</name>
<sequence>MAEGVIIESSLHHKAYMVIFEAARAITELSNVTSLESNPAVTALQLLLSSYKPRLRFAAVQALNKTQIFVNTLSRKNVILEVESSDTIECAKSKIQHQEESALHLVLRLRGGMQIFVKTSTGKTIALKVDSLDTIGNVKAKIQDKVGISPDKSRLLFSEKQLEDDGRTLSDYNIKKKWTLELQEIPGTKQSKRLMKGGRVKKYLPKVVNLDGEMNEGNTRSQLQFHKLKQSMSMLAESWKNQYEKLYRCIIKGAHKNTVALLEENKVEMRRTSTWITCGEQCRAITELSNVRNLESNPAVTALQLFSSSYKPGLRFAAVQALNKDERFYYKFFFLGTQIFVNTLSRKNIILEHEDEHTVGAYNIQEESALHLVLRLRGGMQIFFEDFDWKAWTIALIKSWQLEDDGRTLSDYNIKKKSTVELLENPSRKRSKRLMKGGRVKKYLPKLVNLDGEMNEGKTRSLFQFHKLKQSMGMLAESWKNQHEKLYRCIFRGAHK</sequence>
<dbReference type="SMART" id="SM00213">
    <property type="entry name" value="UBQ"/>
    <property type="match status" value="1"/>
</dbReference>
<dbReference type="InterPro" id="IPR016024">
    <property type="entry name" value="ARM-type_fold"/>
</dbReference>
<accession>A0A4U5QUL6</accession>
<reference evidence="3" key="1">
    <citation type="submission" date="2018-10" db="EMBL/GenBank/DDBJ databases">
        <title>Population genomic analysis revealed the cold adaptation of white poplar.</title>
        <authorList>
            <person name="Liu Y.-J."/>
        </authorList>
    </citation>
    <scope>NUCLEOTIDE SEQUENCE [LARGE SCALE GENOMIC DNA]</scope>
    <source>
        <strain evidence="3">PAL-ZL1</strain>
    </source>
</reference>
<dbReference type="PROSITE" id="PS50053">
    <property type="entry name" value="UBIQUITIN_2"/>
    <property type="match status" value="2"/>
</dbReference>
<gene>
    <name evidence="3" type="ORF">D5086_0000039810</name>
</gene>
<dbReference type="SUPFAM" id="SSF48371">
    <property type="entry name" value="ARM repeat"/>
    <property type="match status" value="1"/>
</dbReference>
<feature type="domain" description="Ubiquitin-like" evidence="2">
    <location>
        <begin position="113"/>
        <end position="182"/>
    </location>
</feature>
<evidence type="ECO:0000256" key="1">
    <source>
        <dbReference type="ARBA" id="ARBA00022499"/>
    </source>
</evidence>
<organism evidence="3">
    <name type="scientific">Populus alba</name>
    <name type="common">White poplar</name>
    <dbReference type="NCBI Taxonomy" id="43335"/>
    <lineage>
        <taxon>Eukaryota</taxon>
        <taxon>Viridiplantae</taxon>
        <taxon>Streptophyta</taxon>
        <taxon>Embryophyta</taxon>
        <taxon>Tracheophyta</taxon>
        <taxon>Spermatophyta</taxon>
        <taxon>Magnoliopsida</taxon>
        <taxon>eudicotyledons</taxon>
        <taxon>Gunneridae</taxon>
        <taxon>Pentapetalae</taxon>
        <taxon>rosids</taxon>
        <taxon>fabids</taxon>
        <taxon>Malpighiales</taxon>
        <taxon>Salicaceae</taxon>
        <taxon>Saliceae</taxon>
        <taxon>Populus</taxon>
    </lineage>
</organism>
<comment type="caution">
    <text evidence="3">The sequence shown here is derived from an EMBL/GenBank/DDBJ whole genome shotgun (WGS) entry which is preliminary data.</text>
</comment>